<dbReference type="KEGG" id="sgf:HEP81_04680"/>
<name>A0A7H1Q3S2_9ACTN</name>
<evidence type="ECO:0000259" key="4">
    <source>
        <dbReference type="Pfam" id="PF13439"/>
    </source>
</evidence>
<dbReference type="Proteomes" id="UP000516422">
    <property type="component" value="Chromosome"/>
</dbReference>
<evidence type="ECO:0000256" key="2">
    <source>
        <dbReference type="ARBA" id="ARBA00022676"/>
    </source>
</evidence>
<keyword evidence="3 5" id="KW-0808">Transferase</keyword>
<evidence type="ECO:0000313" key="5">
    <source>
        <dbReference type="EMBL" id="QNT94952.1"/>
    </source>
</evidence>
<reference evidence="5 6" key="1">
    <citation type="submission" date="2020-04" db="EMBL/GenBank/DDBJ databases">
        <title>Characterization and engineering of Streptomyces griseofuscus DSM40191 as a potential heterologous host for expression of BGCs.</title>
        <authorList>
            <person name="Gren T."/>
            <person name="Whitford C.M."/>
            <person name="Mohite O.S."/>
            <person name="Joergensen T.S."/>
            <person name="Nielsen J.B."/>
            <person name="Lee S.Y."/>
            <person name="Weber T."/>
        </authorList>
    </citation>
    <scope>NUCLEOTIDE SEQUENCE [LARGE SCALE GENOMIC DNA]</scope>
    <source>
        <strain evidence="5 6">DSM 40191</strain>
    </source>
</reference>
<protein>
    <recommendedName>
        <fullName evidence="1">D-inositol 3-phosphate glycosyltransferase</fullName>
    </recommendedName>
</protein>
<dbReference type="Pfam" id="PF13692">
    <property type="entry name" value="Glyco_trans_1_4"/>
    <property type="match status" value="2"/>
</dbReference>
<evidence type="ECO:0000256" key="1">
    <source>
        <dbReference type="ARBA" id="ARBA00021292"/>
    </source>
</evidence>
<dbReference type="PANTHER" id="PTHR12526">
    <property type="entry name" value="GLYCOSYLTRANSFERASE"/>
    <property type="match status" value="1"/>
</dbReference>
<gene>
    <name evidence="5" type="primary">mshA_2</name>
    <name evidence="5" type="ORF">HEP81_04680</name>
</gene>
<dbReference type="GeneID" id="91464230"/>
<dbReference type="EMBL" id="CP051006">
    <property type="protein sequence ID" value="QNT94952.1"/>
    <property type="molecule type" value="Genomic_DNA"/>
</dbReference>
<dbReference type="PANTHER" id="PTHR12526:SF510">
    <property type="entry name" value="D-INOSITOL 3-PHOSPHATE GLYCOSYLTRANSFERASE"/>
    <property type="match status" value="1"/>
</dbReference>
<sequence>MHILALLPVYGPTPTGAHVTTREYLGALVAAGHQVDVVTTSSGQPAAVRTEDGVRIWPLGYWWRAAQTSRPDLVISHHGDRRAPAIQAQVRGVPHLLLVHGMSANRHLGRPTLAWFPSQACRDHYLAYRGPSLVLPPPIDPERYRATPGRLVTLNGSTAGKGADVLAAVAEQLPETRFLMVRSDGHTGGPVLPNVELVDRMDPRALYGRTRILLMPSARESYGRVGVEAMLSGIPVIAAPLPGIHEALGDAAVYVPRDDTAQWAAELRRLDDPGAYTAAATAARAHVRALDYDGNLRAFTGACEDLHAAHPVPAHRRPAPPPLQRPDVVAWVHYTVPYRRAGSETMLQTMMRALQTAGLRVLVIASQMPEAPASWDVDGVPHRKADPASATALIRSLRPKTVVSHHGFAERSITLARRIRARSVLLLHSDFESNACALRLRPDLVVYNTRWIVGSLAPGYAEVGRIPSLIVHPPVIPDEHRAPATGDHVTLVNLNQDKGVDTWHAAAERLPQLPFLGVTGSHGPQILQPHPANARIMGQTSDMRGDVWAKTRTLLAPSIYESYGMAAVEALASGIPVIAHPTPGLREALGDAGLFLDRQDVNAWAAAIEELHADGKRRTQATAAALARSAFLADQADSELKAWVEAVQDLVTG</sequence>
<dbReference type="InterPro" id="IPR028098">
    <property type="entry name" value="Glyco_trans_4-like_N"/>
</dbReference>
<dbReference type="AlphaFoldDB" id="A0A7H1Q3S2"/>
<evidence type="ECO:0000256" key="3">
    <source>
        <dbReference type="ARBA" id="ARBA00022679"/>
    </source>
</evidence>
<keyword evidence="2 5" id="KW-0328">Glycosyltransferase</keyword>
<dbReference type="CDD" id="cd03801">
    <property type="entry name" value="GT4_PimA-like"/>
    <property type="match status" value="2"/>
</dbReference>
<dbReference type="GO" id="GO:0016757">
    <property type="term" value="F:glycosyltransferase activity"/>
    <property type="evidence" value="ECO:0007669"/>
    <property type="project" value="UniProtKB-KW"/>
</dbReference>
<dbReference type="RefSeq" id="WP_037653599.1">
    <property type="nucleotide sequence ID" value="NZ_CP051006.1"/>
</dbReference>
<evidence type="ECO:0000313" key="6">
    <source>
        <dbReference type="Proteomes" id="UP000516422"/>
    </source>
</evidence>
<organism evidence="5 6">
    <name type="scientific">Streptomyces griseofuscus</name>
    <dbReference type="NCBI Taxonomy" id="146922"/>
    <lineage>
        <taxon>Bacteria</taxon>
        <taxon>Bacillati</taxon>
        <taxon>Actinomycetota</taxon>
        <taxon>Actinomycetes</taxon>
        <taxon>Kitasatosporales</taxon>
        <taxon>Streptomycetaceae</taxon>
        <taxon>Streptomyces</taxon>
    </lineage>
</organism>
<accession>A0A7H1Q3S2</accession>
<dbReference type="SUPFAM" id="SSF53756">
    <property type="entry name" value="UDP-Glycosyltransferase/glycogen phosphorylase"/>
    <property type="match status" value="2"/>
</dbReference>
<feature type="domain" description="Glycosyltransferase subfamily 4-like N-terminal" evidence="4">
    <location>
        <begin position="16"/>
        <end position="143"/>
    </location>
</feature>
<dbReference type="Gene3D" id="3.40.50.2000">
    <property type="entry name" value="Glycogen Phosphorylase B"/>
    <property type="match status" value="4"/>
</dbReference>
<proteinExistence type="predicted"/>
<dbReference type="Pfam" id="PF13439">
    <property type="entry name" value="Glyco_transf_4"/>
    <property type="match status" value="1"/>
</dbReference>